<dbReference type="PRINTS" id="PR00237">
    <property type="entry name" value="GPCRRHODOPSN"/>
</dbReference>
<dbReference type="SUPFAM" id="SSF81321">
    <property type="entry name" value="Family A G protein-coupled receptor-like"/>
    <property type="match status" value="1"/>
</dbReference>
<evidence type="ECO:0000256" key="4">
    <source>
        <dbReference type="ARBA" id="ARBA00022692"/>
    </source>
</evidence>
<feature type="domain" description="G-protein coupled receptors family 1 profile" evidence="12">
    <location>
        <begin position="43"/>
        <end position="295"/>
    </location>
</feature>
<name>A0ABM0H3A0_CERSS</name>
<dbReference type="Proteomes" id="UP000694910">
    <property type="component" value="Unplaced"/>
</dbReference>
<keyword evidence="4 10" id="KW-0812">Transmembrane</keyword>
<evidence type="ECO:0000313" key="13">
    <source>
        <dbReference type="Proteomes" id="UP000694910"/>
    </source>
</evidence>
<evidence type="ECO:0000256" key="5">
    <source>
        <dbReference type="ARBA" id="ARBA00022725"/>
    </source>
</evidence>
<evidence type="ECO:0000256" key="1">
    <source>
        <dbReference type="ARBA" id="ARBA00003929"/>
    </source>
</evidence>
<keyword evidence="9 10" id="KW-0807">Transducer</keyword>
<dbReference type="PANTHER" id="PTHR26450:SF51">
    <property type="entry name" value="OLFACTORY RECEPTOR"/>
    <property type="match status" value="1"/>
</dbReference>
<feature type="transmembrane region" description="Helical" evidence="11">
    <location>
        <begin position="95"/>
        <end position="122"/>
    </location>
</feature>
<evidence type="ECO:0000256" key="7">
    <source>
        <dbReference type="ARBA" id="ARBA00023040"/>
    </source>
</evidence>
<protein>
    <recommendedName>
        <fullName evidence="11">Olfactory receptor</fullName>
    </recommendedName>
</protein>
<keyword evidence="11" id="KW-1003">Cell membrane</keyword>
<organism evidence="13 14">
    <name type="scientific">Ceratotherium simum simum</name>
    <name type="common">Southern white rhinoceros</name>
    <dbReference type="NCBI Taxonomy" id="73337"/>
    <lineage>
        <taxon>Eukaryota</taxon>
        <taxon>Metazoa</taxon>
        <taxon>Chordata</taxon>
        <taxon>Craniata</taxon>
        <taxon>Vertebrata</taxon>
        <taxon>Euteleostomi</taxon>
        <taxon>Mammalia</taxon>
        <taxon>Eutheria</taxon>
        <taxon>Laurasiatheria</taxon>
        <taxon>Perissodactyla</taxon>
        <taxon>Rhinocerotidae</taxon>
        <taxon>Ceratotherium</taxon>
    </lineage>
</organism>
<comment type="subcellular location">
    <subcellularLocation>
        <location evidence="11">Cell membrane</location>
        <topology evidence="11">Multi-pass membrane protein</topology>
    </subcellularLocation>
    <subcellularLocation>
        <location evidence="2">Membrane</location>
        <topology evidence="2">Multi-pass membrane protein</topology>
    </subcellularLocation>
</comment>
<dbReference type="InterPro" id="IPR017452">
    <property type="entry name" value="GPCR_Rhodpsn_7TM"/>
</dbReference>
<reference evidence="14" key="1">
    <citation type="submission" date="2025-08" db="UniProtKB">
        <authorList>
            <consortium name="RefSeq"/>
        </authorList>
    </citation>
    <scope>IDENTIFICATION</scope>
</reference>
<keyword evidence="13" id="KW-1185">Reference proteome</keyword>
<dbReference type="Pfam" id="PF13853">
    <property type="entry name" value="7tm_4"/>
    <property type="match status" value="1"/>
</dbReference>
<keyword evidence="6 11" id="KW-1133">Transmembrane helix</keyword>
<keyword evidence="7 10" id="KW-0297">G-protein coupled receptor</keyword>
<feature type="transmembrane region" description="Helical" evidence="11">
    <location>
        <begin position="274"/>
        <end position="294"/>
    </location>
</feature>
<accession>A0ABM0H3A0</accession>
<comment type="similarity">
    <text evidence="10">Belongs to the G-protein coupled receptor 1 family.</text>
</comment>
<evidence type="ECO:0000256" key="9">
    <source>
        <dbReference type="ARBA" id="ARBA00023224"/>
    </source>
</evidence>
<dbReference type="PRINTS" id="PR00245">
    <property type="entry name" value="OLFACTORYR"/>
</dbReference>
<sequence>MQGANSSSLTPRYFILNGIPGLEATHIWISLPFCFMYIIAVLGNCGLIYLISHEEALHRPMYYFLALLSLTDVSGCTSFVPNMLCIFWFSLKEIYFNACLVQMFFIHMLTGMESGVLMLMALDRYVAICYPLRYATILTNTVIAKVGLATLVRSVLLMIPFTFLLKRLPYCRGNLIHHTYCDHMSVAKLSCGNIKINAIYGLIAAILIGGFDIFCISMSYTMIIRAVVNLSSADARHKAFSTCTSHICAIVITYVPAFFNFFTHRFGGHTIPHHVHIFIANLYLLLPPTLNPVVYGVKTKQIREGVIKLFFREKDILSKR</sequence>
<evidence type="ECO:0000259" key="12">
    <source>
        <dbReference type="PROSITE" id="PS50262"/>
    </source>
</evidence>
<evidence type="ECO:0000256" key="6">
    <source>
        <dbReference type="ARBA" id="ARBA00022989"/>
    </source>
</evidence>
<evidence type="ECO:0000256" key="3">
    <source>
        <dbReference type="ARBA" id="ARBA00022606"/>
    </source>
</evidence>
<feature type="transmembrane region" description="Helical" evidence="11">
    <location>
        <begin position="198"/>
        <end position="227"/>
    </location>
</feature>
<evidence type="ECO:0000256" key="2">
    <source>
        <dbReference type="ARBA" id="ARBA00004141"/>
    </source>
</evidence>
<gene>
    <name evidence="14" type="primary">LOC101406592</name>
</gene>
<dbReference type="InterPro" id="IPR000725">
    <property type="entry name" value="Olfact_rcpt"/>
</dbReference>
<keyword evidence="8 11" id="KW-0472">Membrane</keyword>
<evidence type="ECO:0000256" key="10">
    <source>
        <dbReference type="RuleBase" id="RU000688"/>
    </source>
</evidence>
<dbReference type="PROSITE" id="PS00237">
    <property type="entry name" value="G_PROTEIN_RECEP_F1_1"/>
    <property type="match status" value="1"/>
</dbReference>
<proteinExistence type="inferred from homology"/>
<keyword evidence="3 11" id="KW-0716">Sensory transduction</keyword>
<dbReference type="GeneID" id="101406592"/>
<dbReference type="RefSeq" id="XP_004418674.1">
    <property type="nucleotide sequence ID" value="XM_004418617.1"/>
</dbReference>
<comment type="function">
    <text evidence="1">Putative odorant or sperm cell receptor.</text>
</comment>
<dbReference type="InterPro" id="IPR000276">
    <property type="entry name" value="GPCR_Rhodpsn"/>
</dbReference>
<keyword evidence="5 11" id="KW-0552">Olfaction</keyword>
<dbReference type="PROSITE" id="PS50262">
    <property type="entry name" value="G_PROTEIN_RECEP_F1_2"/>
    <property type="match status" value="1"/>
</dbReference>
<evidence type="ECO:0000256" key="11">
    <source>
        <dbReference type="RuleBase" id="RU363047"/>
    </source>
</evidence>
<feature type="transmembrane region" description="Helical" evidence="11">
    <location>
        <begin position="27"/>
        <end position="50"/>
    </location>
</feature>
<dbReference type="Gene3D" id="1.20.1070.10">
    <property type="entry name" value="Rhodopsin 7-helix transmembrane proteins"/>
    <property type="match status" value="1"/>
</dbReference>
<feature type="transmembrane region" description="Helical" evidence="11">
    <location>
        <begin position="142"/>
        <end position="165"/>
    </location>
</feature>
<feature type="transmembrane region" description="Helical" evidence="11">
    <location>
        <begin position="239"/>
        <end position="262"/>
    </location>
</feature>
<dbReference type="PANTHER" id="PTHR26450">
    <property type="entry name" value="OLFACTORY RECEPTOR 56B1-RELATED"/>
    <property type="match status" value="1"/>
</dbReference>
<feature type="transmembrane region" description="Helical" evidence="11">
    <location>
        <begin position="62"/>
        <end position="89"/>
    </location>
</feature>
<keyword evidence="10" id="KW-0675">Receptor</keyword>
<dbReference type="InterPro" id="IPR050402">
    <property type="entry name" value="OR51/52/56-like"/>
</dbReference>
<evidence type="ECO:0000313" key="14">
    <source>
        <dbReference type="RefSeq" id="XP_004418674.1"/>
    </source>
</evidence>
<evidence type="ECO:0000256" key="8">
    <source>
        <dbReference type="ARBA" id="ARBA00023136"/>
    </source>
</evidence>